<evidence type="ECO:0008006" key="12">
    <source>
        <dbReference type="Google" id="ProtNLM"/>
    </source>
</evidence>
<dbReference type="EMBL" id="PJKN01000005">
    <property type="protein sequence ID" value="PNC54773.1"/>
    <property type="molecule type" value="Genomic_DNA"/>
</dbReference>
<evidence type="ECO:0000256" key="7">
    <source>
        <dbReference type="ARBA" id="ARBA00023125"/>
    </source>
</evidence>
<dbReference type="Pfam" id="PF01867">
    <property type="entry name" value="Cas_Cas1"/>
    <property type="match status" value="1"/>
</dbReference>
<keyword evidence="5" id="KW-0460">Magnesium</keyword>
<reference evidence="10 11" key="1">
    <citation type="journal article" date="2017" name="BMC Genomics">
        <title>Genome sequencing of 39 Akkermansia muciniphila isolates reveals its population structure, genomic and functional diverisity, and global distribution in mammalian gut microbiotas.</title>
        <authorList>
            <person name="Guo X."/>
            <person name="Li S."/>
            <person name="Zhang J."/>
            <person name="Wu F."/>
            <person name="Li X."/>
            <person name="Wu D."/>
            <person name="Zhang M."/>
            <person name="Ou Z."/>
            <person name="Jie Z."/>
            <person name="Yan Q."/>
            <person name="Li P."/>
            <person name="Yi J."/>
            <person name="Peng Y."/>
        </authorList>
    </citation>
    <scope>NUCLEOTIDE SEQUENCE [LARGE SCALE GENOMIC DNA]</scope>
    <source>
        <strain evidence="10 11">GP43</strain>
    </source>
</reference>
<dbReference type="GO" id="GO:0004520">
    <property type="term" value="F:DNA endonuclease activity"/>
    <property type="evidence" value="ECO:0007669"/>
    <property type="project" value="InterPro"/>
</dbReference>
<dbReference type="Proteomes" id="UP000235914">
    <property type="component" value="Unassembled WGS sequence"/>
</dbReference>
<organism evidence="10 11">
    <name type="scientific">Akkermansia muciniphila</name>
    <dbReference type="NCBI Taxonomy" id="239935"/>
    <lineage>
        <taxon>Bacteria</taxon>
        <taxon>Pseudomonadati</taxon>
        <taxon>Verrucomicrobiota</taxon>
        <taxon>Verrucomicrobiia</taxon>
        <taxon>Verrucomicrobiales</taxon>
        <taxon>Akkermansiaceae</taxon>
        <taxon>Akkermansia</taxon>
    </lineage>
</organism>
<evidence type="ECO:0000256" key="9">
    <source>
        <dbReference type="ARBA" id="ARBA00038592"/>
    </source>
</evidence>
<evidence type="ECO:0000256" key="3">
    <source>
        <dbReference type="ARBA" id="ARBA00022759"/>
    </source>
</evidence>
<name>A0AAP8T8X0_9BACT</name>
<dbReference type="Gene3D" id="1.20.120.920">
    <property type="entry name" value="CRISPR-associated endonuclease Cas1, C-terminal domain"/>
    <property type="match status" value="1"/>
</dbReference>
<dbReference type="GO" id="GO:0051607">
    <property type="term" value="P:defense response to virus"/>
    <property type="evidence" value="ECO:0007669"/>
    <property type="project" value="UniProtKB-KW"/>
</dbReference>
<keyword evidence="1" id="KW-0540">Nuclease</keyword>
<dbReference type="InterPro" id="IPR019855">
    <property type="entry name" value="CRISPR-assoc_Cas1_NMENI"/>
</dbReference>
<keyword evidence="2" id="KW-0479">Metal-binding</keyword>
<evidence type="ECO:0000256" key="8">
    <source>
        <dbReference type="ARBA" id="ARBA00023211"/>
    </source>
</evidence>
<comment type="caution">
    <text evidence="10">The sequence shown here is derived from an EMBL/GenBank/DDBJ whole genome shotgun (WGS) entry which is preliminary data.</text>
</comment>
<gene>
    <name evidence="10" type="ORF">CXU09_09590</name>
</gene>
<dbReference type="InterPro" id="IPR042206">
    <property type="entry name" value="CRISPR-assoc_Cas1_C"/>
</dbReference>
<evidence type="ECO:0000313" key="10">
    <source>
        <dbReference type="EMBL" id="PNC54773.1"/>
    </source>
</evidence>
<dbReference type="NCBIfam" id="TIGR03639">
    <property type="entry name" value="cas1_NMENI"/>
    <property type="match status" value="1"/>
</dbReference>
<evidence type="ECO:0000256" key="1">
    <source>
        <dbReference type="ARBA" id="ARBA00022722"/>
    </source>
</evidence>
<keyword evidence="4" id="KW-0378">Hydrolase</keyword>
<dbReference type="PANTHER" id="PTHR34353:SF2">
    <property type="entry name" value="CRISPR-ASSOCIATED ENDONUCLEASE CAS1 1"/>
    <property type="match status" value="1"/>
</dbReference>
<keyword evidence="6" id="KW-0051">Antiviral defense</keyword>
<accession>A0AAP8T8X0</accession>
<evidence type="ECO:0000256" key="5">
    <source>
        <dbReference type="ARBA" id="ARBA00022842"/>
    </source>
</evidence>
<dbReference type="PANTHER" id="PTHR34353">
    <property type="entry name" value="CRISPR-ASSOCIATED ENDONUCLEASE CAS1 1"/>
    <property type="match status" value="1"/>
</dbReference>
<keyword evidence="7" id="KW-0238">DNA-binding</keyword>
<dbReference type="NCBIfam" id="TIGR00287">
    <property type="entry name" value="cas1"/>
    <property type="match status" value="1"/>
</dbReference>
<keyword evidence="3" id="KW-0255">Endonuclease</keyword>
<evidence type="ECO:0000256" key="4">
    <source>
        <dbReference type="ARBA" id="ARBA00022801"/>
    </source>
</evidence>
<dbReference type="GO" id="GO:0043571">
    <property type="term" value="P:maintenance of CRISPR repeat elements"/>
    <property type="evidence" value="ECO:0007669"/>
    <property type="project" value="InterPro"/>
</dbReference>
<dbReference type="RefSeq" id="WP_102735928.1">
    <property type="nucleotide sequence ID" value="NZ_PJKN01000005.1"/>
</dbReference>
<dbReference type="GO" id="GO:0003677">
    <property type="term" value="F:DNA binding"/>
    <property type="evidence" value="ECO:0007669"/>
    <property type="project" value="UniProtKB-KW"/>
</dbReference>
<proteinExistence type="predicted"/>
<comment type="subunit">
    <text evidence="9">Homodimer, forms a heterotetramer with a Cas2 homodimer.</text>
</comment>
<evidence type="ECO:0000313" key="11">
    <source>
        <dbReference type="Proteomes" id="UP000235914"/>
    </source>
</evidence>
<sequence length="311" mass="35176">MSYHILSIDACTCHLSCDKGQLRCVDGENPPRTIPLEDVGAVVLSSFKATLTSNLLIELARKRIGFVLCESYRPAVLLLPADRATDTALLRHLADMPARLRNRLWQKTLDAKCGNQTALAQVWNPHHPAIAELKRMAVTEKTAREAECARLFWIVFADTWANSDFRRGRHEEGFNNLFNYAYAVLLSCVLQYLFALGLDPCFGIFHQSREHAAPLAYDLMEPFRPAFDANVARWIHLCLQEGKTEERAGEITREFRRHITATLQASVMHQNKQMPLKAAVEAVCRSFRKAVLAGQSGPYEPWHMTTIKWAG</sequence>
<evidence type="ECO:0000256" key="6">
    <source>
        <dbReference type="ARBA" id="ARBA00023118"/>
    </source>
</evidence>
<protein>
    <recommendedName>
        <fullName evidence="12">CRISPR-associated endonuclease Cas1</fullName>
    </recommendedName>
</protein>
<evidence type="ECO:0000256" key="2">
    <source>
        <dbReference type="ARBA" id="ARBA00022723"/>
    </source>
</evidence>
<dbReference type="InterPro" id="IPR050646">
    <property type="entry name" value="Cas1"/>
</dbReference>
<dbReference type="GO" id="GO:0046872">
    <property type="term" value="F:metal ion binding"/>
    <property type="evidence" value="ECO:0007669"/>
    <property type="project" value="UniProtKB-KW"/>
</dbReference>
<dbReference type="GO" id="GO:0016787">
    <property type="term" value="F:hydrolase activity"/>
    <property type="evidence" value="ECO:0007669"/>
    <property type="project" value="UniProtKB-KW"/>
</dbReference>
<dbReference type="AlphaFoldDB" id="A0AAP8T8X0"/>
<dbReference type="InterPro" id="IPR002729">
    <property type="entry name" value="CRISPR-assoc_Cas1"/>
</dbReference>
<keyword evidence="8" id="KW-0464">Manganese</keyword>